<sequence length="915" mass="104140">MVQITTPNEPEVGPGRTIFPLHLLQNKKLAKQMKARGLQAWNDVQLLERSQTRSNDHNPQTVLAALELDWLKMAWEMEKATVPKLISEIHELEAALKSLRENCELDDRLKANEINVLTSQIRDLQAKRQKQRQGNSRAKHRLDGESPTKFWVNLHKPKAPRELIPAFESPEGSGHFVTDAPKMAKVARAHHNSIQRDGPDVTPPEQRERDIQTALDSLDVKIDESRSEDMAALIDHDECEFALKHAKTGTAPGVDGIQYEVWKTLHDRFREDSRHADRTAFDVLAVLQAAFADIQTHGVCASTAFAEGWMAPIWKEKGEKTKVVNYRPITVLNTDYKLLTKIMAVKLAAAAPNIVHPAQAGFVPGRKLRDQTQLARMMMLWAEAKEVNGAIVALDQEKAYDKIAHDYLWRVLERFGIPELFVTTVKCLYANAETSVMVNGAMSETYKVYRGVRQGDPLSCLFFDLAIEPLSAMIRKSNLKGFKLPGHLEALKATLFADDTTTYLTEDDNFADLQLILNTWCSAAKAKFNISKTEIIPIGSPAYREEFARTYKTTGKWKDYPQNVHVAGEGEPVCILGAFFGINIGECEVWSTRLAKLEDTLKRWKLGRTTLEGKRHVAQMFVGGMTQFLTDVQRMPDQIRARLTKILRRYIWDDKHYTPVGMAHLALPFDQGGFKILDIEARNEAISIMWLKSYLSFGPNRPWWASLADDLFAHFVPKDCGVKDPSLRINPFLQHWKPKKSALPRELKDMLTVATKYNLRAEGLAFSRSILRSLPMWDHAQTDLKEIRKLSTASAVVACLRDKHKLRTVRDFEAFAAHLLSQDHRPTQRCSCVLCERMIVEDQCSNPHRCLTRAERFLNLLPSKWDPRGEHPEDYEDNQMEETLTEGVEDAVLFDRRVMTRGTESSIFRLFTDQA</sequence>
<dbReference type="AlphaFoldDB" id="A0A060SHR8"/>
<dbReference type="HOGENOM" id="CLU_318097_0_0_1"/>
<feature type="coiled-coil region" evidence="1">
    <location>
        <begin position="82"/>
        <end position="109"/>
    </location>
</feature>
<keyword evidence="4" id="KW-1185">Reference proteome</keyword>
<dbReference type="SUPFAM" id="SSF56672">
    <property type="entry name" value="DNA/RNA polymerases"/>
    <property type="match status" value="1"/>
</dbReference>
<feature type="domain" description="Reverse transcriptase" evidence="2">
    <location>
        <begin position="294"/>
        <end position="562"/>
    </location>
</feature>
<reference evidence="3" key="1">
    <citation type="submission" date="2014-01" db="EMBL/GenBank/DDBJ databases">
        <title>The genome of the white-rot fungus Pycnoporus cinnabarinus: a basidiomycete model with a versatile arsenal for lignocellulosic biomass breakdown.</title>
        <authorList>
            <person name="Levasseur A."/>
            <person name="Lomascolo A."/>
            <person name="Ruiz-Duenas F.J."/>
            <person name="Uzan E."/>
            <person name="Piumi F."/>
            <person name="Kues U."/>
            <person name="Ram A.F.J."/>
            <person name="Murat C."/>
            <person name="Haon M."/>
            <person name="Benoit I."/>
            <person name="Arfi Y."/>
            <person name="Chevret D."/>
            <person name="Drula E."/>
            <person name="Kwon M.J."/>
            <person name="Gouret P."/>
            <person name="Lesage-Meessen L."/>
            <person name="Lombard V."/>
            <person name="Mariette J."/>
            <person name="Noirot C."/>
            <person name="Park J."/>
            <person name="Patyshakuliyeva A."/>
            <person name="Wieneger R.A.B."/>
            <person name="Wosten H.A.B."/>
            <person name="Martin F."/>
            <person name="Coutinho P.M."/>
            <person name="de Vries R."/>
            <person name="Martinez A.T."/>
            <person name="Klopp C."/>
            <person name="Pontarotti P."/>
            <person name="Henrissat B."/>
            <person name="Record E."/>
        </authorList>
    </citation>
    <scope>NUCLEOTIDE SEQUENCE [LARGE SCALE GENOMIC DNA]</scope>
    <source>
        <strain evidence="3">BRFM137</strain>
    </source>
</reference>
<comment type="caution">
    <text evidence="3">The sequence shown here is derived from an EMBL/GenBank/DDBJ whole genome shotgun (WGS) entry which is preliminary data.</text>
</comment>
<dbReference type="InterPro" id="IPR043502">
    <property type="entry name" value="DNA/RNA_pol_sf"/>
</dbReference>
<dbReference type="PROSITE" id="PS50878">
    <property type="entry name" value="RT_POL"/>
    <property type="match status" value="1"/>
</dbReference>
<accession>A0A060SHR8</accession>
<dbReference type="STRING" id="5643.A0A060SHR8"/>
<evidence type="ECO:0000313" key="4">
    <source>
        <dbReference type="Proteomes" id="UP000029665"/>
    </source>
</evidence>
<evidence type="ECO:0000313" key="3">
    <source>
        <dbReference type="EMBL" id="CDO71973.1"/>
    </source>
</evidence>
<dbReference type="OMA" id="CERMIVE"/>
<proteinExistence type="predicted"/>
<keyword evidence="1" id="KW-0175">Coiled coil</keyword>
<dbReference type="CDD" id="cd01650">
    <property type="entry name" value="RT_nLTR_like"/>
    <property type="match status" value="1"/>
</dbReference>
<name>A0A060SHR8_PYCCI</name>
<dbReference type="PANTHER" id="PTHR19446">
    <property type="entry name" value="REVERSE TRANSCRIPTASES"/>
    <property type="match status" value="1"/>
</dbReference>
<dbReference type="OrthoDB" id="2205812at2759"/>
<evidence type="ECO:0000256" key="1">
    <source>
        <dbReference type="SAM" id="Coils"/>
    </source>
</evidence>
<dbReference type="InterPro" id="IPR000477">
    <property type="entry name" value="RT_dom"/>
</dbReference>
<evidence type="ECO:0000259" key="2">
    <source>
        <dbReference type="PROSITE" id="PS50878"/>
    </source>
</evidence>
<protein>
    <recommendedName>
        <fullName evidence="2">Reverse transcriptase domain-containing protein</fullName>
    </recommendedName>
</protein>
<dbReference type="Pfam" id="PF00078">
    <property type="entry name" value="RVT_1"/>
    <property type="match status" value="1"/>
</dbReference>
<dbReference type="Proteomes" id="UP000029665">
    <property type="component" value="Unassembled WGS sequence"/>
</dbReference>
<dbReference type="EMBL" id="CCBP010000109">
    <property type="protein sequence ID" value="CDO71973.1"/>
    <property type="molecule type" value="Genomic_DNA"/>
</dbReference>
<organism evidence="3 4">
    <name type="scientific">Pycnoporus cinnabarinus</name>
    <name type="common">Cinnabar-red polypore</name>
    <name type="synonym">Trametes cinnabarina</name>
    <dbReference type="NCBI Taxonomy" id="5643"/>
    <lineage>
        <taxon>Eukaryota</taxon>
        <taxon>Fungi</taxon>
        <taxon>Dikarya</taxon>
        <taxon>Basidiomycota</taxon>
        <taxon>Agaricomycotina</taxon>
        <taxon>Agaricomycetes</taxon>
        <taxon>Polyporales</taxon>
        <taxon>Polyporaceae</taxon>
        <taxon>Trametes</taxon>
    </lineage>
</organism>
<gene>
    <name evidence="3" type="ORF">BN946_scf184943.g7</name>
</gene>